<accession>A0AAU9THS7</accession>
<dbReference type="EMBL" id="CAKOGL010000005">
    <property type="protein sequence ID" value="CAH2086426.1"/>
    <property type="molecule type" value="Genomic_DNA"/>
</dbReference>
<organism evidence="1 2">
    <name type="scientific">Euphydryas editha</name>
    <name type="common">Edith's checkerspot</name>
    <dbReference type="NCBI Taxonomy" id="104508"/>
    <lineage>
        <taxon>Eukaryota</taxon>
        <taxon>Metazoa</taxon>
        <taxon>Ecdysozoa</taxon>
        <taxon>Arthropoda</taxon>
        <taxon>Hexapoda</taxon>
        <taxon>Insecta</taxon>
        <taxon>Pterygota</taxon>
        <taxon>Neoptera</taxon>
        <taxon>Endopterygota</taxon>
        <taxon>Lepidoptera</taxon>
        <taxon>Glossata</taxon>
        <taxon>Ditrysia</taxon>
        <taxon>Papilionoidea</taxon>
        <taxon>Nymphalidae</taxon>
        <taxon>Nymphalinae</taxon>
        <taxon>Euphydryas</taxon>
    </lineage>
</organism>
<name>A0AAU9THS7_EUPED</name>
<dbReference type="Proteomes" id="UP001153954">
    <property type="component" value="Unassembled WGS sequence"/>
</dbReference>
<evidence type="ECO:0000313" key="2">
    <source>
        <dbReference type="Proteomes" id="UP001153954"/>
    </source>
</evidence>
<gene>
    <name evidence="1" type="ORF">EEDITHA_LOCUS2807</name>
</gene>
<evidence type="ECO:0000313" key="1">
    <source>
        <dbReference type="EMBL" id="CAH2086426.1"/>
    </source>
</evidence>
<reference evidence="1" key="1">
    <citation type="submission" date="2022-03" db="EMBL/GenBank/DDBJ databases">
        <authorList>
            <person name="Tunstrom K."/>
        </authorList>
    </citation>
    <scope>NUCLEOTIDE SEQUENCE</scope>
</reference>
<proteinExistence type="predicted"/>
<keyword evidence="2" id="KW-1185">Reference proteome</keyword>
<sequence>MIHGNKLEMAVYIGRLDRHVGQTILVDSLSPPPNKALYFTDQEAVSDHVHGRSCGNTSDELASCDKQSHSHISLTVGGSKHRKGFNGVGHIASKVGCPFVYYTGETQAAGGRRPRPLTRVGSATPLDTVAPRRAARAFPIAAHTTRRAQPLDRLATAL</sequence>
<comment type="caution">
    <text evidence="1">The sequence shown here is derived from an EMBL/GenBank/DDBJ whole genome shotgun (WGS) entry which is preliminary data.</text>
</comment>
<dbReference type="AlphaFoldDB" id="A0AAU9THS7"/>
<protein>
    <submittedName>
        <fullName evidence="1">Uncharacterized protein</fullName>
    </submittedName>
</protein>